<protein>
    <submittedName>
        <fullName evidence="2">Uncharacterized protein</fullName>
    </submittedName>
</protein>
<dbReference type="AlphaFoldDB" id="A0A558BR77"/>
<evidence type="ECO:0000256" key="1">
    <source>
        <dbReference type="SAM" id="MobiDB-lite"/>
    </source>
</evidence>
<reference evidence="2 3" key="1">
    <citation type="submission" date="2019-07" db="EMBL/GenBank/DDBJ databases">
        <title>Hymenobacter sp. straun FUR1 Genome sequencing and assembly.</title>
        <authorList>
            <person name="Chhetri G."/>
        </authorList>
    </citation>
    <scope>NUCLEOTIDE SEQUENCE [LARGE SCALE GENOMIC DNA]</scope>
    <source>
        <strain evidence="2 3">Fur1</strain>
    </source>
</reference>
<evidence type="ECO:0000313" key="3">
    <source>
        <dbReference type="Proteomes" id="UP000317624"/>
    </source>
</evidence>
<name>A0A558BR77_9BACT</name>
<proteinExistence type="predicted"/>
<dbReference type="EMBL" id="VMRJ01000004">
    <property type="protein sequence ID" value="TVT38993.1"/>
    <property type="molecule type" value="Genomic_DNA"/>
</dbReference>
<comment type="caution">
    <text evidence="2">The sequence shown here is derived from an EMBL/GenBank/DDBJ whole genome shotgun (WGS) entry which is preliminary data.</text>
</comment>
<organism evidence="2 3">
    <name type="scientific">Hymenobacter setariae</name>
    <dbReference type="NCBI Taxonomy" id="2594794"/>
    <lineage>
        <taxon>Bacteria</taxon>
        <taxon>Pseudomonadati</taxon>
        <taxon>Bacteroidota</taxon>
        <taxon>Cytophagia</taxon>
        <taxon>Cytophagales</taxon>
        <taxon>Hymenobacteraceae</taxon>
        <taxon>Hymenobacter</taxon>
    </lineage>
</organism>
<gene>
    <name evidence="2" type="ORF">FNT36_15080</name>
</gene>
<keyword evidence="3" id="KW-1185">Reference proteome</keyword>
<dbReference type="Proteomes" id="UP000317624">
    <property type="component" value="Unassembled WGS sequence"/>
</dbReference>
<accession>A0A558BR77</accession>
<evidence type="ECO:0000313" key="2">
    <source>
        <dbReference type="EMBL" id="TVT38993.1"/>
    </source>
</evidence>
<sequence>MTVCLAVSLASCNGTTDTNANTSNNTSINTKSDTSMVGAVQTPQLSDSTTRSTEHLNKSLKASQKLVSLTATFHTTDNDKDWTTQIGSTVRLNGHVVGEIFCCSADRKDDHYDDNTDSPPIYLNISEHPTKDELNGSIYEITAMEVKGGTDEWHFDARLNAKFDDGSQRNWTFLKQSLHSKSGSREGIKFDLYKNHD</sequence>
<feature type="compositionally biased region" description="Low complexity" evidence="1">
    <location>
        <begin position="16"/>
        <end position="35"/>
    </location>
</feature>
<feature type="compositionally biased region" description="Polar residues" evidence="1">
    <location>
        <begin position="41"/>
        <end position="51"/>
    </location>
</feature>
<dbReference type="OrthoDB" id="10003185at2"/>
<dbReference type="RefSeq" id="WP_144849409.1">
    <property type="nucleotide sequence ID" value="NZ_VMRJ01000004.1"/>
</dbReference>
<feature type="region of interest" description="Disordered" evidence="1">
    <location>
        <begin position="16"/>
        <end position="54"/>
    </location>
</feature>